<protein>
    <submittedName>
        <fullName evidence="3">Uncharacterized protein</fullName>
    </submittedName>
</protein>
<feature type="region of interest" description="Disordered" evidence="1">
    <location>
        <begin position="34"/>
        <end position="58"/>
    </location>
</feature>
<evidence type="ECO:0000256" key="1">
    <source>
        <dbReference type="SAM" id="MobiDB-lite"/>
    </source>
</evidence>
<dbReference type="Proteomes" id="UP000887574">
    <property type="component" value="Unplaced"/>
</dbReference>
<sequence>MPAAKDLPSSSKCSLSPRRIRRLGSHLAAIQISLDPPSPEATDLEEVGSESPLSPPRRCSTISTFSDVSSVSLCLNGSYQSLLSPQAPRLSTASRSSTQSLSASIDECETPPNEFFGANTRSTPIDQRRSFSAVLPLEPMHPLKTKQVVTQAVVEASGDDYKPVQNILSIHFTTHFSGTTHATKKQESTLIAEHSHCHLLLQLP</sequence>
<proteinExistence type="predicted"/>
<dbReference type="WBParaSite" id="jg11113">
    <property type="protein sequence ID" value="jg11113"/>
    <property type="gene ID" value="jg11113"/>
</dbReference>
<feature type="compositionally biased region" description="Low complexity" evidence="1">
    <location>
        <begin position="89"/>
        <end position="104"/>
    </location>
</feature>
<organism evidence="2 3">
    <name type="scientific">Ditylenchus dipsaci</name>
    <dbReference type="NCBI Taxonomy" id="166011"/>
    <lineage>
        <taxon>Eukaryota</taxon>
        <taxon>Metazoa</taxon>
        <taxon>Ecdysozoa</taxon>
        <taxon>Nematoda</taxon>
        <taxon>Chromadorea</taxon>
        <taxon>Rhabditida</taxon>
        <taxon>Tylenchina</taxon>
        <taxon>Tylenchomorpha</taxon>
        <taxon>Sphaerularioidea</taxon>
        <taxon>Anguinidae</taxon>
        <taxon>Anguininae</taxon>
        <taxon>Ditylenchus</taxon>
    </lineage>
</organism>
<evidence type="ECO:0000313" key="3">
    <source>
        <dbReference type="WBParaSite" id="jg11113"/>
    </source>
</evidence>
<keyword evidence="2" id="KW-1185">Reference proteome</keyword>
<accession>A0A915CNZ9</accession>
<feature type="region of interest" description="Disordered" evidence="1">
    <location>
        <begin position="85"/>
        <end position="107"/>
    </location>
</feature>
<reference evidence="3" key="1">
    <citation type="submission" date="2022-11" db="UniProtKB">
        <authorList>
            <consortium name="WormBaseParasite"/>
        </authorList>
    </citation>
    <scope>IDENTIFICATION</scope>
</reference>
<name>A0A915CNZ9_9BILA</name>
<evidence type="ECO:0000313" key="2">
    <source>
        <dbReference type="Proteomes" id="UP000887574"/>
    </source>
</evidence>
<dbReference type="AlphaFoldDB" id="A0A915CNZ9"/>